<accession>A0ACC3SU45</accession>
<reference evidence="2" key="1">
    <citation type="journal article" date="2024" name="Front. Bioeng. Biotechnol.">
        <title>Genome-scale model development and genomic sequencing of the oleaginous clade Lipomyces.</title>
        <authorList>
            <person name="Czajka J.J."/>
            <person name="Han Y."/>
            <person name="Kim J."/>
            <person name="Mondo S.J."/>
            <person name="Hofstad B.A."/>
            <person name="Robles A."/>
            <person name="Haridas S."/>
            <person name="Riley R."/>
            <person name="LaButti K."/>
            <person name="Pangilinan J."/>
            <person name="Andreopoulos W."/>
            <person name="Lipzen A."/>
            <person name="Yan J."/>
            <person name="Wang M."/>
            <person name="Ng V."/>
            <person name="Grigoriev I.V."/>
            <person name="Spatafora J.W."/>
            <person name="Magnuson J.K."/>
            <person name="Baker S.E."/>
            <person name="Pomraning K.R."/>
        </authorList>
    </citation>
    <scope>NUCLEOTIDE SEQUENCE [LARGE SCALE GENOMIC DNA]</scope>
    <source>
        <strain evidence="2">CBS 7786</strain>
    </source>
</reference>
<evidence type="ECO:0000313" key="2">
    <source>
        <dbReference type="Proteomes" id="UP001433508"/>
    </source>
</evidence>
<protein>
    <submittedName>
        <fullName evidence="1">Phosphatidylethanolamine-binding protein</fullName>
    </submittedName>
</protein>
<name>A0ACC3SU45_LIPKO</name>
<dbReference type="EMBL" id="MU971442">
    <property type="protein sequence ID" value="KAK9234909.1"/>
    <property type="molecule type" value="Genomic_DNA"/>
</dbReference>
<keyword evidence="2" id="KW-1185">Reference proteome</keyword>
<dbReference type="Proteomes" id="UP001433508">
    <property type="component" value="Unassembled WGS sequence"/>
</dbReference>
<comment type="caution">
    <text evidence="1">The sequence shown here is derived from an EMBL/GenBank/DDBJ whole genome shotgun (WGS) entry which is preliminary data.</text>
</comment>
<sequence>MPRIIGPGISGVVTASRDVLKAGMRRVSASASSNSLSTNIEWPSPSFADSIDPKNSVPDEDLKRIARAMGCAVEDLTAYPNLHNPSQHSKQYITAKGLTIPAYRRTPFMDWRVKMPPATLKSRKSKLAYRHPIGLDQAFKEALGVIEGDRQQKYDKVLKMQDRIDTILQHYNVSRIDQIPDQKARGEAYLASIDIEKLRITAEINNPEVIHQFNSGNSDMKFPVYRHLARQKWEQDDRLLLMDRLESMKVIPDTLATFYPHVDLKIRFPGTTSHWIDPGRIMSTGVTAQAPEFSIQIFEDKPKLYTIVILDPDTPDLENDSYKHTLHYILADVKITGNEPLVDKSLARELVPYLPPHPEKNSGFHRYVVWVFEQPGGERLAVQQRKGKGQIDIDSLLERDGFDIRLFRSAHGLKAVGAHFWRNGYDSKTDGVREKFGLGPGNVYTHKRFQHYEDYRG</sequence>
<proteinExistence type="predicted"/>
<gene>
    <name evidence="1" type="ORF">V1525DRAFT_411577</name>
</gene>
<organism evidence="1 2">
    <name type="scientific">Lipomyces kononenkoae</name>
    <name type="common">Yeast</name>
    <dbReference type="NCBI Taxonomy" id="34357"/>
    <lineage>
        <taxon>Eukaryota</taxon>
        <taxon>Fungi</taxon>
        <taxon>Dikarya</taxon>
        <taxon>Ascomycota</taxon>
        <taxon>Saccharomycotina</taxon>
        <taxon>Lipomycetes</taxon>
        <taxon>Lipomycetales</taxon>
        <taxon>Lipomycetaceae</taxon>
        <taxon>Lipomyces</taxon>
    </lineage>
</organism>
<evidence type="ECO:0000313" key="1">
    <source>
        <dbReference type="EMBL" id="KAK9234909.1"/>
    </source>
</evidence>